<feature type="region of interest" description="Disordered" evidence="2">
    <location>
        <begin position="183"/>
        <end position="214"/>
    </location>
</feature>
<feature type="compositionally biased region" description="Low complexity" evidence="2">
    <location>
        <begin position="326"/>
        <end position="339"/>
    </location>
</feature>
<organism evidence="3 4">
    <name type="scientific">Heterobasidion irregulare (strain TC 32-1)</name>
    <dbReference type="NCBI Taxonomy" id="747525"/>
    <lineage>
        <taxon>Eukaryota</taxon>
        <taxon>Fungi</taxon>
        <taxon>Dikarya</taxon>
        <taxon>Basidiomycota</taxon>
        <taxon>Agaricomycotina</taxon>
        <taxon>Agaricomycetes</taxon>
        <taxon>Russulales</taxon>
        <taxon>Bondarzewiaceae</taxon>
        <taxon>Heterobasidion</taxon>
        <taxon>Heterobasidion annosum species complex</taxon>
    </lineage>
</organism>
<feature type="compositionally biased region" description="Basic and acidic residues" evidence="2">
    <location>
        <begin position="195"/>
        <end position="214"/>
    </location>
</feature>
<dbReference type="AlphaFoldDB" id="W4K3R7"/>
<evidence type="ECO:0000256" key="1">
    <source>
        <dbReference type="SAM" id="Coils"/>
    </source>
</evidence>
<dbReference type="RefSeq" id="XP_009547134.1">
    <property type="nucleotide sequence ID" value="XM_009548839.1"/>
</dbReference>
<feature type="region of interest" description="Disordered" evidence="2">
    <location>
        <begin position="321"/>
        <end position="346"/>
    </location>
</feature>
<evidence type="ECO:0000313" key="3">
    <source>
        <dbReference type="EMBL" id="ETW80374.1"/>
    </source>
</evidence>
<dbReference type="HOGENOM" id="CLU_771741_0_0_1"/>
<reference evidence="3 4" key="1">
    <citation type="journal article" date="2012" name="New Phytol.">
        <title>Insight into trade-off between wood decay and parasitism from the genome of a fungal forest pathogen.</title>
        <authorList>
            <person name="Olson A."/>
            <person name="Aerts A."/>
            <person name="Asiegbu F."/>
            <person name="Belbahri L."/>
            <person name="Bouzid O."/>
            <person name="Broberg A."/>
            <person name="Canback B."/>
            <person name="Coutinho P.M."/>
            <person name="Cullen D."/>
            <person name="Dalman K."/>
            <person name="Deflorio G."/>
            <person name="van Diepen L.T."/>
            <person name="Dunand C."/>
            <person name="Duplessis S."/>
            <person name="Durling M."/>
            <person name="Gonthier P."/>
            <person name="Grimwood J."/>
            <person name="Fossdal C.G."/>
            <person name="Hansson D."/>
            <person name="Henrissat B."/>
            <person name="Hietala A."/>
            <person name="Himmelstrand K."/>
            <person name="Hoffmeister D."/>
            <person name="Hogberg N."/>
            <person name="James T.Y."/>
            <person name="Karlsson M."/>
            <person name="Kohler A."/>
            <person name="Kues U."/>
            <person name="Lee Y.H."/>
            <person name="Lin Y.C."/>
            <person name="Lind M."/>
            <person name="Lindquist E."/>
            <person name="Lombard V."/>
            <person name="Lucas S."/>
            <person name="Lunden K."/>
            <person name="Morin E."/>
            <person name="Murat C."/>
            <person name="Park J."/>
            <person name="Raffaello T."/>
            <person name="Rouze P."/>
            <person name="Salamov A."/>
            <person name="Schmutz J."/>
            <person name="Solheim H."/>
            <person name="Stahlberg J."/>
            <person name="Velez H."/>
            <person name="de Vries R.P."/>
            <person name="Wiebenga A."/>
            <person name="Woodward S."/>
            <person name="Yakovlev I."/>
            <person name="Garbelotto M."/>
            <person name="Martin F."/>
            <person name="Grigoriev I.V."/>
            <person name="Stenlid J."/>
        </authorList>
    </citation>
    <scope>NUCLEOTIDE SEQUENCE [LARGE SCALE GENOMIC DNA]</scope>
    <source>
        <strain evidence="3 4">TC 32-1</strain>
    </source>
</reference>
<dbReference type="KEGG" id="hir:HETIRDRAFT_418396"/>
<name>W4K3R7_HETIT</name>
<dbReference type="OrthoDB" id="412109at2759"/>
<dbReference type="GeneID" id="20673474"/>
<sequence length="346" mass="40546">MKDTLEIQLQDEKRKVDEVILRERKKAHLQWESLRSAAKETILEIETESKAKLADEDKRIVEVKRQATRKLSRAKEQMDEELRQLKSKHEREWDELTRVEMGNVLEEERQATAKRISVEEMAEEKRKDVKAKLKADNEELYDQLGEVVVSARLDGRERMTKAAKKWFEDKSRREIDLILAQQKEAEASRRHRERDRRAKSERDESKRRAAEERRKGYAKERIVKAWAKYEPYWGKVKGRQGPLKTPNHAFDIQANGIQGRIPSSNDSPRVSVEEKLISELRRWDEDAFADILSRATEADKTEVELGANLVRAYWEELLEQSEGEPSISASTRSSSSSRSLHTRYLY</sequence>
<gene>
    <name evidence="3" type="ORF">HETIRDRAFT_418396</name>
</gene>
<feature type="coiled-coil region" evidence="1">
    <location>
        <begin position="64"/>
        <end position="91"/>
    </location>
</feature>
<keyword evidence="1" id="KW-0175">Coiled coil</keyword>
<dbReference type="Proteomes" id="UP000030671">
    <property type="component" value="Unassembled WGS sequence"/>
</dbReference>
<dbReference type="InParanoid" id="W4K3R7"/>
<evidence type="ECO:0000256" key="2">
    <source>
        <dbReference type="SAM" id="MobiDB-lite"/>
    </source>
</evidence>
<keyword evidence="4" id="KW-1185">Reference proteome</keyword>
<evidence type="ECO:0000313" key="4">
    <source>
        <dbReference type="Proteomes" id="UP000030671"/>
    </source>
</evidence>
<proteinExistence type="predicted"/>
<dbReference type="EMBL" id="KI925459">
    <property type="protein sequence ID" value="ETW80374.1"/>
    <property type="molecule type" value="Genomic_DNA"/>
</dbReference>
<accession>W4K3R7</accession>
<protein>
    <submittedName>
        <fullName evidence="3">Uncharacterized protein</fullName>
    </submittedName>
</protein>